<dbReference type="Pfam" id="PF07864">
    <property type="entry name" value="DUF1651"/>
    <property type="match status" value="1"/>
</dbReference>
<dbReference type="Proteomes" id="UP000002592">
    <property type="component" value="Chromosome"/>
</dbReference>
<proteinExistence type="predicted"/>
<organism evidence="1 2">
    <name type="scientific">Prochlorococcus marinus (strain NATL1A)</name>
    <dbReference type="NCBI Taxonomy" id="167555"/>
    <lineage>
        <taxon>Bacteria</taxon>
        <taxon>Bacillati</taxon>
        <taxon>Cyanobacteriota</taxon>
        <taxon>Cyanophyceae</taxon>
        <taxon>Synechococcales</taxon>
        <taxon>Prochlorococcaceae</taxon>
        <taxon>Prochlorococcus</taxon>
    </lineage>
</organism>
<evidence type="ECO:0000313" key="2">
    <source>
        <dbReference type="Proteomes" id="UP000002592"/>
    </source>
</evidence>
<accession>A2C4H3</accession>
<gene>
    <name evidence="1" type="ordered locus">NATL1_18271</name>
</gene>
<dbReference type="EMBL" id="CP000553">
    <property type="protein sequence ID" value="ABM76383.1"/>
    <property type="molecule type" value="Genomic_DNA"/>
</dbReference>
<evidence type="ECO:0008006" key="3">
    <source>
        <dbReference type="Google" id="ProtNLM"/>
    </source>
</evidence>
<protein>
    <recommendedName>
        <fullName evidence="3">DUF1651 domain-containing protein</fullName>
    </recommendedName>
</protein>
<dbReference type="eggNOG" id="ENOG5031U29">
    <property type="taxonomic scope" value="Bacteria"/>
</dbReference>
<sequence>MKRDGWLKEPSGVWVLRFRYDWESWDQNPKVLIDKGRMERNGIPLLKTRRRMRRNLAIQLWKDLLATGWRRINPQWE</sequence>
<dbReference type="AlphaFoldDB" id="A2C4H3"/>
<name>A2C4H3_PROM1</name>
<dbReference type="KEGG" id="pme:NATL1_18271"/>
<dbReference type="RefSeq" id="WP_011824371.1">
    <property type="nucleotide sequence ID" value="NC_008819.1"/>
</dbReference>
<evidence type="ECO:0000313" key="1">
    <source>
        <dbReference type="EMBL" id="ABM76383.1"/>
    </source>
</evidence>
<dbReference type="HOGENOM" id="CLU_164025_1_0_3"/>
<reference evidence="2" key="1">
    <citation type="journal article" date="2007" name="PLoS Genet.">
        <title>Patterns and implications of gene gain and loss in the evolution of Prochlorococcus.</title>
        <authorList>
            <person name="Kettler G.C."/>
            <person name="Martiny A.C."/>
            <person name="Huang K."/>
            <person name="Zucker J."/>
            <person name="Coleman M.L."/>
            <person name="Rodrigue S."/>
            <person name="Chen F."/>
            <person name="Lapidus A."/>
            <person name="Ferriera S."/>
            <person name="Johnson J."/>
            <person name="Steglich C."/>
            <person name="Church G.M."/>
            <person name="Richardson P."/>
            <person name="Chisholm S.W."/>
        </authorList>
    </citation>
    <scope>NUCLEOTIDE SEQUENCE [LARGE SCALE GENOMIC DNA]</scope>
    <source>
        <strain evidence="2">NATL1A</strain>
    </source>
</reference>
<dbReference type="InterPro" id="IPR012447">
    <property type="entry name" value="DUF1651"/>
</dbReference>